<keyword evidence="1" id="KW-0472">Membrane</keyword>
<proteinExistence type="predicted"/>
<evidence type="ECO:0000313" key="2">
    <source>
        <dbReference type="EMBL" id="XBW08073.1"/>
    </source>
</evidence>
<dbReference type="RefSeq" id="WP_350258273.1">
    <property type="nucleotide sequence ID" value="NZ_CP138335.1"/>
</dbReference>
<keyword evidence="1" id="KW-1133">Transmembrane helix</keyword>
<accession>A0AAU7V744</accession>
<gene>
    <name evidence="2" type="ORF">SAC06_00490</name>
</gene>
<dbReference type="EMBL" id="CP138335">
    <property type="protein sequence ID" value="XBW08073.1"/>
    <property type="molecule type" value="Genomic_DNA"/>
</dbReference>
<organism evidence="2">
    <name type="scientific">Scrofimicrobium appendicitidis</name>
    <dbReference type="NCBI Taxonomy" id="3079930"/>
    <lineage>
        <taxon>Bacteria</taxon>
        <taxon>Bacillati</taxon>
        <taxon>Actinomycetota</taxon>
        <taxon>Actinomycetes</taxon>
        <taxon>Actinomycetales</taxon>
        <taxon>Actinomycetaceae</taxon>
        <taxon>Scrofimicrobium</taxon>
    </lineage>
</organism>
<feature type="transmembrane region" description="Helical" evidence="1">
    <location>
        <begin position="14"/>
        <end position="32"/>
    </location>
</feature>
<keyword evidence="1" id="KW-0812">Transmembrane</keyword>
<dbReference type="KEGG" id="sapp:SAC06_00490"/>
<sequence>MITWLLQKAPGPRWLKALVLLALVVVIFYFLFQYFYPVINERFDGDMTVHQSSAPAVWQAPLAVDPNFPS</sequence>
<evidence type="ECO:0000256" key="1">
    <source>
        <dbReference type="SAM" id="Phobius"/>
    </source>
</evidence>
<protein>
    <submittedName>
        <fullName evidence="2">Uncharacterized protein</fullName>
    </submittedName>
</protein>
<name>A0AAU7V744_9ACTO</name>
<dbReference type="AlphaFoldDB" id="A0AAU7V744"/>
<reference evidence="2" key="1">
    <citation type="submission" date="2023-11" db="EMBL/GenBank/DDBJ databases">
        <title>Scrofimicrobium hongkongense sp. nov., isolated from a patient with peritonitis.</title>
        <authorList>
            <person name="Lao H.Y."/>
            <person name="Wong A.Y.P."/>
            <person name="Ng T.L."/>
            <person name="Wong R.Y.L."/>
            <person name="Yau M.C.Y."/>
            <person name="Lam J.Y.W."/>
            <person name="Siu G.K.H."/>
        </authorList>
    </citation>
    <scope>NUCLEOTIDE SEQUENCE</scope>
    <source>
        <strain evidence="2">R131</strain>
    </source>
</reference>